<proteinExistence type="predicted"/>
<evidence type="ECO:0000313" key="2">
    <source>
        <dbReference type="EMBL" id="CCO38097.1"/>
    </source>
</evidence>
<dbReference type="HOGENOM" id="CLU_2028314_0_0_1"/>
<reference evidence="2 3" key="1">
    <citation type="journal article" date="2013" name="J. Biotechnol.">
        <title>Establishment and interpretation of the genome sequence of the phytopathogenic fungus Rhizoctonia solani AG1-IB isolate 7/3/14.</title>
        <authorList>
            <person name="Wibberg D.W."/>
            <person name="Jelonek L.J."/>
            <person name="Rupp O.R."/>
            <person name="Hennig M.H."/>
            <person name="Eikmeyer F.E."/>
            <person name="Goesmann A.G."/>
            <person name="Hartmann A.H."/>
            <person name="Borriss R.B."/>
            <person name="Grosch R.G."/>
            <person name="Puehler A.P."/>
            <person name="Schlueter A.S."/>
        </authorList>
    </citation>
    <scope>NUCLEOTIDE SEQUENCE [LARGE SCALE GENOMIC DNA]</scope>
    <source>
        <strain evidence="3">AG1-IB / isolate 7/3/14</strain>
    </source>
</reference>
<sequence length="122" mass="13028">MRLPSGENDAELTVSSYVATRSDGVRVLSPTSHIRIVPSGEPETRRVPSGEIDTDQTVAVCTRSGPDSSLPLVPSHRQTAQSAPPEAMYLPSAENVTEKIAWIAWSALAAAMREPSGENVTE</sequence>
<organism evidence="2 3">
    <name type="scientific">Thanatephorus cucumeris (strain AG1-IB / isolate 7/3/14)</name>
    <name type="common">Lettuce bottom rot fungus</name>
    <name type="synonym">Rhizoctonia solani</name>
    <dbReference type="NCBI Taxonomy" id="1108050"/>
    <lineage>
        <taxon>Eukaryota</taxon>
        <taxon>Fungi</taxon>
        <taxon>Dikarya</taxon>
        <taxon>Basidiomycota</taxon>
        <taxon>Agaricomycotina</taxon>
        <taxon>Agaricomycetes</taxon>
        <taxon>Cantharellales</taxon>
        <taxon>Ceratobasidiaceae</taxon>
        <taxon>Rhizoctonia</taxon>
        <taxon>Rhizoctonia solani AG-1</taxon>
    </lineage>
</organism>
<protein>
    <submittedName>
        <fullName evidence="2">Uncharacterized protein</fullName>
    </submittedName>
</protein>
<evidence type="ECO:0000313" key="3">
    <source>
        <dbReference type="Proteomes" id="UP000012065"/>
    </source>
</evidence>
<feature type="region of interest" description="Disordered" evidence="1">
    <location>
        <begin position="62"/>
        <end position="84"/>
    </location>
</feature>
<gene>
    <name evidence="2" type="ORF">BN14_12262</name>
</gene>
<comment type="caution">
    <text evidence="2">The sequence shown here is derived from an EMBL/GenBank/DDBJ whole genome shotgun (WGS) entry which is preliminary data.</text>
</comment>
<evidence type="ECO:0000256" key="1">
    <source>
        <dbReference type="SAM" id="MobiDB-lite"/>
    </source>
</evidence>
<dbReference type="EMBL" id="CAOJ01018422">
    <property type="protein sequence ID" value="CCO38097.1"/>
    <property type="molecule type" value="Genomic_DNA"/>
</dbReference>
<dbReference type="Proteomes" id="UP000012065">
    <property type="component" value="Unassembled WGS sequence"/>
</dbReference>
<accession>M5CHL9</accession>
<dbReference type="AlphaFoldDB" id="M5CHL9"/>
<name>M5CHL9_THACB</name>